<keyword evidence="2" id="KW-1185">Reference proteome</keyword>
<feature type="region of interest" description="Disordered" evidence="1">
    <location>
        <begin position="1"/>
        <end position="32"/>
    </location>
</feature>
<sequence length="62" mass="6838">MSDKPTTSAATYSQRRMVLKTSGEKNRDAGKRFDISHLEQRAKGPGALLADPKHRKTLTGIL</sequence>
<name>A0A915KUT9_ROMCU</name>
<dbReference type="AlphaFoldDB" id="A0A915KUT9"/>
<proteinExistence type="predicted"/>
<evidence type="ECO:0000256" key="1">
    <source>
        <dbReference type="SAM" id="MobiDB-lite"/>
    </source>
</evidence>
<reference evidence="3" key="1">
    <citation type="submission" date="2022-11" db="UniProtKB">
        <authorList>
            <consortium name="WormBaseParasite"/>
        </authorList>
    </citation>
    <scope>IDENTIFICATION</scope>
</reference>
<evidence type="ECO:0000313" key="3">
    <source>
        <dbReference type="WBParaSite" id="nRc.2.0.1.t41902-RA"/>
    </source>
</evidence>
<evidence type="ECO:0000313" key="2">
    <source>
        <dbReference type="Proteomes" id="UP000887565"/>
    </source>
</evidence>
<feature type="compositionally biased region" description="Basic and acidic residues" evidence="1">
    <location>
        <begin position="22"/>
        <end position="32"/>
    </location>
</feature>
<feature type="compositionally biased region" description="Polar residues" evidence="1">
    <location>
        <begin position="1"/>
        <end position="14"/>
    </location>
</feature>
<dbReference type="Proteomes" id="UP000887565">
    <property type="component" value="Unplaced"/>
</dbReference>
<protein>
    <submittedName>
        <fullName evidence="3">Uncharacterized protein</fullName>
    </submittedName>
</protein>
<dbReference type="WBParaSite" id="nRc.2.0.1.t41902-RA">
    <property type="protein sequence ID" value="nRc.2.0.1.t41902-RA"/>
    <property type="gene ID" value="nRc.2.0.1.g41902"/>
</dbReference>
<organism evidence="2 3">
    <name type="scientific">Romanomermis culicivorax</name>
    <name type="common">Nematode worm</name>
    <dbReference type="NCBI Taxonomy" id="13658"/>
    <lineage>
        <taxon>Eukaryota</taxon>
        <taxon>Metazoa</taxon>
        <taxon>Ecdysozoa</taxon>
        <taxon>Nematoda</taxon>
        <taxon>Enoplea</taxon>
        <taxon>Dorylaimia</taxon>
        <taxon>Mermithida</taxon>
        <taxon>Mermithoidea</taxon>
        <taxon>Mermithidae</taxon>
        <taxon>Romanomermis</taxon>
    </lineage>
</organism>
<accession>A0A915KUT9</accession>